<proteinExistence type="predicted"/>
<evidence type="ECO:0000313" key="3">
    <source>
        <dbReference type="Proteomes" id="UP000759131"/>
    </source>
</evidence>
<dbReference type="EMBL" id="OC861518">
    <property type="protein sequence ID" value="CAD7629519.1"/>
    <property type="molecule type" value="Genomic_DNA"/>
</dbReference>
<name>A0A7R9KUH9_9ACAR</name>
<reference evidence="2" key="1">
    <citation type="submission" date="2020-11" db="EMBL/GenBank/DDBJ databases">
        <authorList>
            <person name="Tran Van P."/>
        </authorList>
    </citation>
    <scope>NUCLEOTIDE SEQUENCE</scope>
</reference>
<accession>A0A7R9KUH9</accession>
<feature type="region of interest" description="Disordered" evidence="1">
    <location>
        <begin position="14"/>
        <end position="34"/>
    </location>
</feature>
<sequence>MATTAIPPMVLTITSTSSPDSQSLDNTCDDDSDTDIEIVDTIPAMLEMRYGLCNHIPVRQKPRARVMSEPMAIALSAIPLKQRDSSAAVLLVSDTSADIPDDPTLELDLHAARSPPNRHAVV</sequence>
<dbReference type="AlphaFoldDB" id="A0A7R9KUH9"/>
<dbReference type="Proteomes" id="UP000759131">
    <property type="component" value="Unassembled WGS sequence"/>
</dbReference>
<feature type="compositionally biased region" description="Polar residues" evidence="1">
    <location>
        <begin position="14"/>
        <end position="24"/>
    </location>
</feature>
<dbReference type="EMBL" id="CAJPIZ010006943">
    <property type="protein sequence ID" value="CAG2109949.1"/>
    <property type="molecule type" value="Genomic_DNA"/>
</dbReference>
<evidence type="ECO:0000256" key="1">
    <source>
        <dbReference type="SAM" id="MobiDB-lite"/>
    </source>
</evidence>
<organism evidence="2">
    <name type="scientific">Medioppia subpectinata</name>
    <dbReference type="NCBI Taxonomy" id="1979941"/>
    <lineage>
        <taxon>Eukaryota</taxon>
        <taxon>Metazoa</taxon>
        <taxon>Ecdysozoa</taxon>
        <taxon>Arthropoda</taxon>
        <taxon>Chelicerata</taxon>
        <taxon>Arachnida</taxon>
        <taxon>Acari</taxon>
        <taxon>Acariformes</taxon>
        <taxon>Sarcoptiformes</taxon>
        <taxon>Oribatida</taxon>
        <taxon>Brachypylina</taxon>
        <taxon>Oppioidea</taxon>
        <taxon>Oppiidae</taxon>
        <taxon>Medioppia</taxon>
    </lineage>
</organism>
<evidence type="ECO:0000313" key="2">
    <source>
        <dbReference type="EMBL" id="CAD7629519.1"/>
    </source>
</evidence>
<gene>
    <name evidence="2" type="ORF">OSB1V03_LOCUS9935</name>
</gene>
<protein>
    <submittedName>
        <fullName evidence="2">Uncharacterized protein</fullName>
    </submittedName>
</protein>
<keyword evidence="3" id="KW-1185">Reference proteome</keyword>